<dbReference type="PANTHER" id="PTHR43727:SF2">
    <property type="entry name" value="GROUP IV DECARBOXYLASE"/>
    <property type="match status" value="1"/>
</dbReference>
<dbReference type="SUPFAM" id="SSF50621">
    <property type="entry name" value="Alanine racemase C-terminal domain-like"/>
    <property type="match status" value="1"/>
</dbReference>
<accession>A0ABQ4Q4P2</accession>
<comment type="caution">
    <text evidence="4">The sequence shown here is derived from an EMBL/GenBank/DDBJ whole genome shotgun (WGS) entry which is preliminary data.</text>
</comment>
<evidence type="ECO:0000256" key="2">
    <source>
        <dbReference type="ARBA" id="ARBA00022898"/>
    </source>
</evidence>
<name>A0ABQ4Q4P2_9BURK</name>
<dbReference type="SUPFAM" id="SSF51419">
    <property type="entry name" value="PLP-binding barrel"/>
    <property type="match status" value="1"/>
</dbReference>
<gene>
    <name evidence="4" type="ORF">NCCP691_19950</name>
</gene>
<dbReference type="PANTHER" id="PTHR43727">
    <property type="entry name" value="DIAMINOPIMELATE DECARBOXYLASE"/>
    <property type="match status" value="1"/>
</dbReference>
<dbReference type="InterPro" id="IPR000183">
    <property type="entry name" value="Orn/DAP/Arg_de-COase"/>
</dbReference>
<reference evidence="4 5" key="1">
    <citation type="journal article" date="2022" name="Int. J. Syst. Evol. Microbiol.">
        <title>Noviherbaspirillum aridicola sp. nov., isolated from an arid soil in Pakistan.</title>
        <authorList>
            <person name="Khan I.U."/>
            <person name="Saqib M."/>
            <person name="Amin A."/>
            <person name="Hussain F."/>
            <person name="Li L."/>
            <person name="Liu Y.H."/>
            <person name="Fang B.Z."/>
            <person name="Ahmed I."/>
            <person name="Li W.J."/>
        </authorList>
    </citation>
    <scope>NUCLEOTIDE SEQUENCE [LARGE SCALE GENOMIC DNA]</scope>
    <source>
        <strain evidence="4 5">NCCP-691</strain>
    </source>
</reference>
<dbReference type="InterPro" id="IPR009006">
    <property type="entry name" value="Ala_racemase/Decarboxylase_C"/>
</dbReference>
<dbReference type="RefSeq" id="WP_220808149.1">
    <property type="nucleotide sequence ID" value="NZ_BPMK01000008.1"/>
</dbReference>
<evidence type="ECO:0000259" key="3">
    <source>
        <dbReference type="Pfam" id="PF02784"/>
    </source>
</evidence>
<dbReference type="EMBL" id="BPMK01000008">
    <property type="protein sequence ID" value="GIZ51981.1"/>
    <property type="molecule type" value="Genomic_DNA"/>
</dbReference>
<evidence type="ECO:0000256" key="1">
    <source>
        <dbReference type="ARBA" id="ARBA00001933"/>
    </source>
</evidence>
<feature type="domain" description="Orn/DAP/Arg decarboxylase 2 N-terminal" evidence="3">
    <location>
        <begin position="58"/>
        <end position="259"/>
    </location>
</feature>
<dbReference type="Proteomes" id="UP000887222">
    <property type="component" value="Unassembled WGS sequence"/>
</dbReference>
<keyword evidence="5" id="KW-1185">Reference proteome</keyword>
<dbReference type="Gene3D" id="2.40.37.10">
    <property type="entry name" value="Lyase, Ornithine Decarboxylase, Chain A, domain 1"/>
    <property type="match status" value="1"/>
</dbReference>
<organism evidence="4 5">
    <name type="scientific">Noviherbaspirillum aridicola</name>
    <dbReference type="NCBI Taxonomy" id="2849687"/>
    <lineage>
        <taxon>Bacteria</taxon>
        <taxon>Pseudomonadati</taxon>
        <taxon>Pseudomonadota</taxon>
        <taxon>Betaproteobacteria</taxon>
        <taxon>Burkholderiales</taxon>
        <taxon>Oxalobacteraceae</taxon>
        <taxon>Noviherbaspirillum</taxon>
    </lineage>
</organism>
<evidence type="ECO:0000313" key="4">
    <source>
        <dbReference type="EMBL" id="GIZ51981.1"/>
    </source>
</evidence>
<dbReference type="PRINTS" id="PR01179">
    <property type="entry name" value="ODADCRBXLASE"/>
</dbReference>
<sequence length="469" mass="50371">MQCTEPRNAIEALPSLPPIIHPLTNELIGRHPALIAELIHGLGPALHLVLPEVFDDTVKQFQKVLASAGVDGFILFAKKANKARCFVERCPALGIGVDAASLQEAGQALGCGVPGQHIGVTGPAKHDDLLLLALRQHCLVAIDSLDELRRFAALAARTGGRGRLLLRRQALPTAGPAASRFGMTAAECEEALRLCIAQRQHMTLEGFSFHLSGYSAAARAVHADRMIDACIDAQRRGLKHCLSINIGGGIAVRYAEQAAWDAFMQRQQASHYHAAKSFPDFYPYHPASHGPAMLAEILAAAPGATGMCLAQRLRQHGIRLLLEPGRALLDQAGFSAFLVQGLKDRAASDGYGIVTVGGTSFSLSEQWFNSEYLPDPMLLDAGEADGGYAACVGGASCLDSDMLSWRKVRFVRRPRAGDVLLYLNTAGYQMDSNESPFHDLPLPPKVVVSMEQGPPRWRLDTRPGAAATA</sequence>
<keyword evidence="2" id="KW-0663">Pyridoxal phosphate</keyword>
<dbReference type="InterPro" id="IPR022644">
    <property type="entry name" value="De-COase2_N"/>
</dbReference>
<proteinExistence type="predicted"/>
<dbReference type="InterPro" id="IPR029066">
    <property type="entry name" value="PLP-binding_barrel"/>
</dbReference>
<dbReference type="Pfam" id="PF02784">
    <property type="entry name" value="Orn_Arg_deC_N"/>
    <property type="match status" value="1"/>
</dbReference>
<comment type="cofactor">
    <cofactor evidence="1">
        <name>pyridoxal 5'-phosphate</name>
        <dbReference type="ChEBI" id="CHEBI:597326"/>
    </cofactor>
</comment>
<evidence type="ECO:0000313" key="5">
    <source>
        <dbReference type="Proteomes" id="UP000887222"/>
    </source>
</evidence>
<protein>
    <recommendedName>
        <fullName evidence="3">Orn/DAP/Arg decarboxylase 2 N-terminal domain-containing protein</fullName>
    </recommendedName>
</protein>
<dbReference type="Gene3D" id="3.20.20.10">
    <property type="entry name" value="Alanine racemase"/>
    <property type="match status" value="1"/>
</dbReference>